<dbReference type="EMBL" id="JANUAU010000003">
    <property type="protein sequence ID" value="MCS3677203.1"/>
    <property type="molecule type" value="Genomic_DNA"/>
</dbReference>
<comment type="caution">
    <text evidence="2">The sequence shown here is derived from an EMBL/GenBank/DDBJ whole genome shotgun (WGS) entry which is preliminary data.</text>
</comment>
<dbReference type="AlphaFoldDB" id="A0A9X2TB93"/>
<proteinExistence type="predicted"/>
<feature type="compositionally biased region" description="Low complexity" evidence="1">
    <location>
        <begin position="117"/>
        <end position="133"/>
    </location>
</feature>
<name>A0A9X2TB93_9BACT</name>
<evidence type="ECO:0000313" key="2">
    <source>
        <dbReference type="EMBL" id="MCS3677203.1"/>
    </source>
</evidence>
<protein>
    <submittedName>
        <fullName evidence="2">Uncharacterized protein</fullName>
    </submittedName>
</protein>
<sequence>MDDRLRLIRYLYDEEVDESALARRLSDDPDLYREYEELAATKRALDDRPARRPDAAVVDQVVDQARTAAPPAAPPSEDRPARAPSHAWARRLQPAGAALALLLVIGLGWWQGDGTSDGPAADAAAPGALDGAPRQPPTTAQTRSSDADAIPAWDDGEELIRIQRRIDRLQARSAPDRWGSLQRVSRP</sequence>
<feature type="region of interest" description="Disordered" evidence="1">
    <location>
        <begin position="115"/>
        <end position="152"/>
    </location>
</feature>
<reference evidence="2" key="1">
    <citation type="submission" date="2022-08" db="EMBL/GenBank/DDBJ databases">
        <title>Genomic Encyclopedia of Type Strains, Phase V (KMG-V): Genome sequencing to study the core and pangenomes of soil and plant-associated prokaryotes.</title>
        <authorList>
            <person name="Whitman W."/>
        </authorList>
    </citation>
    <scope>NUCLEOTIDE SEQUENCE</scope>
    <source>
        <strain evidence="2">0</strain>
    </source>
</reference>
<evidence type="ECO:0000256" key="1">
    <source>
        <dbReference type="SAM" id="MobiDB-lite"/>
    </source>
</evidence>
<dbReference type="Proteomes" id="UP001155027">
    <property type="component" value="Unassembled WGS sequence"/>
</dbReference>
<accession>A0A9X2TB93</accession>
<feature type="region of interest" description="Disordered" evidence="1">
    <location>
        <begin position="66"/>
        <end position="86"/>
    </location>
</feature>
<dbReference type="RefSeq" id="WP_259079730.1">
    <property type="nucleotide sequence ID" value="NZ_JANUAU010000003.1"/>
</dbReference>
<gene>
    <name evidence="2" type="ORF">GGP71_001119</name>
</gene>
<evidence type="ECO:0000313" key="3">
    <source>
        <dbReference type="Proteomes" id="UP001155027"/>
    </source>
</evidence>
<organism evidence="2 3">
    <name type="scientific">Salinibacter ruber</name>
    <dbReference type="NCBI Taxonomy" id="146919"/>
    <lineage>
        <taxon>Bacteria</taxon>
        <taxon>Pseudomonadati</taxon>
        <taxon>Rhodothermota</taxon>
        <taxon>Rhodothermia</taxon>
        <taxon>Rhodothermales</taxon>
        <taxon>Salinibacteraceae</taxon>
        <taxon>Salinibacter</taxon>
    </lineage>
</organism>